<name>A0ABQ4IA50_9ACTN</name>
<dbReference type="EMBL" id="BOPA01000012">
    <property type="protein sequence ID" value="GIJ14794.1"/>
    <property type="molecule type" value="Genomic_DNA"/>
</dbReference>
<sequence>MARDLEILVSIRRAVGTGGGRAGAAPPGGCPLLSDAVLDCPGPLRGGAVASATVAVVSWDTLLEERTDKTARIMRSGRLSGLTGGQESATSL</sequence>
<evidence type="ECO:0000313" key="1">
    <source>
        <dbReference type="EMBL" id="GIJ14794.1"/>
    </source>
</evidence>
<comment type="caution">
    <text evidence="1">The sequence shown here is derived from an EMBL/GenBank/DDBJ whole genome shotgun (WGS) entry which is preliminary data.</text>
</comment>
<accession>A0ABQ4IA50</accession>
<dbReference type="Proteomes" id="UP000647860">
    <property type="component" value="Unassembled WGS sequence"/>
</dbReference>
<evidence type="ECO:0000313" key="2">
    <source>
        <dbReference type="Proteomes" id="UP000647860"/>
    </source>
</evidence>
<protein>
    <submittedName>
        <fullName evidence="1">Uncharacterized protein</fullName>
    </submittedName>
</protein>
<reference evidence="1 2" key="1">
    <citation type="submission" date="2021-01" db="EMBL/GenBank/DDBJ databases">
        <title>Whole genome shotgun sequence of Verrucosispora gifhornensis NBRC 16317.</title>
        <authorList>
            <person name="Komaki H."/>
            <person name="Tamura T."/>
        </authorList>
    </citation>
    <scope>NUCLEOTIDE SEQUENCE [LARGE SCALE GENOMIC DNA]</scope>
    <source>
        <strain evidence="1 2">NBRC 16317</strain>
    </source>
</reference>
<proteinExistence type="predicted"/>
<keyword evidence="2" id="KW-1185">Reference proteome</keyword>
<gene>
    <name evidence="1" type="ORF">Vgi01_14780</name>
</gene>
<organism evidence="1 2">
    <name type="scientific">Micromonospora gifhornensis</name>
    <dbReference type="NCBI Taxonomy" id="84594"/>
    <lineage>
        <taxon>Bacteria</taxon>
        <taxon>Bacillati</taxon>
        <taxon>Actinomycetota</taxon>
        <taxon>Actinomycetes</taxon>
        <taxon>Micromonosporales</taxon>
        <taxon>Micromonosporaceae</taxon>
        <taxon>Micromonospora</taxon>
    </lineage>
</organism>